<dbReference type="PROSITE" id="PS50132">
    <property type="entry name" value="RGS"/>
    <property type="match status" value="1"/>
</dbReference>
<dbReference type="EMBL" id="NCKU01005405">
    <property type="protein sequence ID" value="RWS04611.1"/>
    <property type="molecule type" value="Genomic_DNA"/>
</dbReference>
<name>A0A3S3NRI1_9ACAR</name>
<sequence>MGHQQLEHKPVEAKPTEVKLVTSKTSSPVSTPSPRGSLAGDEPSGCSTCSSSGLDLEFTRKCTVSADSLLLHPEITSISRSEAASQNKKPKTSEFLRPDAFQRPKISMSMSSDQIHQHSKSSEEEKDRKEKRKSLHLPRSREQNAASSNTKADISRRKESVTNIVFSGTGRIARLLRRTHSAGCSKDVPSHALFLREKPIKKQQKSAVETDVSDFGVSTQRKKFKKHQIALEDMKQRLRFLRRRHTDSSLEQASSVRPNPEEVEKWSQSFFNLMKNKCKTDPHYSKRFWRANSVKKMLNFGSLAKNTRLKSPKEVNIDMTMRRDILQSLENPNPNSFDSAQRKIQSLLESDAYLRFLQSELYKELLVSPQKQEERGRRSPESNL</sequence>
<comment type="caution">
    <text evidence="3">The sequence shown here is derived from an EMBL/GenBank/DDBJ whole genome shotgun (WGS) entry which is preliminary data.</text>
</comment>
<dbReference type="Pfam" id="PF00615">
    <property type="entry name" value="RGS"/>
    <property type="match status" value="1"/>
</dbReference>
<dbReference type="PANTHER" id="PTHR10845:SF259">
    <property type="entry name" value="RGS DOMAIN-CONTAINING PROTEIN-RELATED"/>
    <property type="match status" value="1"/>
</dbReference>
<dbReference type="SMART" id="SM00315">
    <property type="entry name" value="RGS"/>
    <property type="match status" value="1"/>
</dbReference>
<dbReference type="STRING" id="1965070.A0A3S3NRI1"/>
<feature type="region of interest" description="Disordered" evidence="1">
    <location>
        <begin position="73"/>
        <end position="156"/>
    </location>
</feature>
<feature type="compositionally biased region" description="Polar residues" evidence="1">
    <location>
        <begin position="143"/>
        <end position="152"/>
    </location>
</feature>
<accession>A0A3S3NRI1</accession>
<proteinExistence type="predicted"/>
<organism evidence="3 4">
    <name type="scientific">Dinothrombium tinctorium</name>
    <dbReference type="NCBI Taxonomy" id="1965070"/>
    <lineage>
        <taxon>Eukaryota</taxon>
        <taxon>Metazoa</taxon>
        <taxon>Ecdysozoa</taxon>
        <taxon>Arthropoda</taxon>
        <taxon>Chelicerata</taxon>
        <taxon>Arachnida</taxon>
        <taxon>Acari</taxon>
        <taxon>Acariformes</taxon>
        <taxon>Trombidiformes</taxon>
        <taxon>Prostigmata</taxon>
        <taxon>Anystina</taxon>
        <taxon>Parasitengona</taxon>
        <taxon>Trombidioidea</taxon>
        <taxon>Trombidiidae</taxon>
        <taxon>Dinothrombium</taxon>
    </lineage>
</organism>
<feature type="compositionally biased region" description="Basic and acidic residues" evidence="1">
    <location>
        <begin position="91"/>
        <end position="102"/>
    </location>
</feature>
<dbReference type="OrthoDB" id="196547at2759"/>
<dbReference type="SUPFAM" id="SSF48097">
    <property type="entry name" value="Regulator of G-protein signaling, RGS"/>
    <property type="match status" value="1"/>
</dbReference>
<dbReference type="InterPro" id="IPR036305">
    <property type="entry name" value="RGS_sf"/>
</dbReference>
<evidence type="ECO:0000259" key="2">
    <source>
        <dbReference type="PROSITE" id="PS50132"/>
    </source>
</evidence>
<protein>
    <submittedName>
        <fullName evidence="3">Regulator of G-protein signaling 12-like protein</fullName>
    </submittedName>
</protein>
<evidence type="ECO:0000313" key="3">
    <source>
        <dbReference type="EMBL" id="RWS04611.1"/>
    </source>
</evidence>
<dbReference type="Gene3D" id="1.10.196.10">
    <property type="match status" value="1"/>
</dbReference>
<dbReference type="AlphaFoldDB" id="A0A3S3NRI1"/>
<dbReference type="Proteomes" id="UP000285301">
    <property type="component" value="Unassembled WGS sequence"/>
</dbReference>
<feature type="compositionally biased region" description="Polar residues" evidence="1">
    <location>
        <begin position="76"/>
        <end position="87"/>
    </location>
</feature>
<dbReference type="PANTHER" id="PTHR10845">
    <property type="entry name" value="REGULATOR OF G PROTEIN SIGNALING"/>
    <property type="match status" value="1"/>
</dbReference>
<feature type="region of interest" description="Disordered" evidence="1">
    <location>
        <begin position="1"/>
        <end position="53"/>
    </location>
</feature>
<feature type="compositionally biased region" description="Low complexity" evidence="1">
    <location>
        <begin position="18"/>
        <end position="34"/>
    </location>
</feature>
<feature type="compositionally biased region" description="Basic and acidic residues" evidence="1">
    <location>
        <begin position="1"/>
        <end position="17"/>
    </location>
</feature>
<dbReference type="InterPro" id="IPR044926">
    <property type="entry name" value="RGS_subdomain_2"/>
</dbReference>
<dbReference type="InterPro" id="IPR016137">
    <property type="entry name" value="RGS"/>
</dbReference>
<feature type="domain" description="RGS" evidence="2">
    <location>
        <begin position="326"/>
        <end position="366"/>
    </location>
</feature>
<reference evidence="3 4" key="1">
    <citation type="journal article" date="2018" name="Gigascience">
        <title>Genomes of trombidid mites reveal novel predicted allergens and laterally-transferred genes associated with secondary metabolism.</title>
        <authorList>
            <person name="Dong X."/>
            <person name="Chaisiri K."/>
            <person name="Xia D."/>
            <person name="Armstrong S.D."/>
            <person name="Fang Y."/>
            <person name="Donnelly M.J."/>
            <person name="Kadowaki T."/>
            <person name="McGarry J.W."/>
            <person name="Darby A.C."/>
            <person name="Makepeace B.L."/>
        </authorList>
    </citation>
    <scope>NUCLEOTIDE SEQUENCE [LARGE SCALE GENOMIC DNA]</scope>
    <source>
        <strain evidence="3">UoL-WK</strain>
    </source>
</reference>
<dbReference type="InterPro" id="IPR024066">
    <property type="entry name" value="RGS_subdom1/3"/>
</dbReference>
<evidence type="ECO:0000256" key="1">
    <source>
        <dbReference type="SAM" id="MobiDB-lite"/>
    </source>
</evidence>
<gene>
    <name evidence="3" type="ORF">B4U79_03921</name>
</gene>
<feature type="compositionally biased region" description="Basic residues" evidence="1">
    <location>
        <begin position="129"/>
        <end position="138"/>
    </location>
</feature>
<dbReference type="Gene3D" id="1.10.167.10">
    <property type="entry name" value="Regulator of G-protein Signalling 4, domain 2"/>
    <property type="match status" value="1"/>
</dbReference>
<keyword evidence="4" id="KW-1185">Reference proteome</keyword>
<evidence type="ECO:0000313" key="4">
    <source>
        <dbReference type="Proteomes" id="UP000285301"/>
    </source>
</evidence>